<sequence length="47" mass="5444">MDNNLGNGQLHQVLDHQSTEIQVAEANNIASDRRNHMHFHALDRECY</sequence>
<evidence type="ECO:0000313" key="1">
    <source>
        <dbReference type="EMBL" id="VDO53468.1"/>
    </source>
</evidence>
<dbReference type="Proteomes" id="UP000277204">
    <property type="component" value="Unassembled WGS sequence"/>
</dbReference>
<gene>
    <name evidence="1" type="ORF">SMRZ_LOCUS1966</name>
</gene>
<keyword evidence="2" id="KW-1185">Reference proteome</keyword>
<dbReference type="EMBL" id="UZAI01000480">
    <property type="protein sequence ID" value="VDO53468.1"/>
    <property type="molecule type" value="Genomic_DNA"/>
</dbReference>
<name>A0A3P7ZL69_9TREM</name>
<proteinExistence type="predicted"/>
<organism evidence="1 2">
    <name type="scientific">Schistosoma margrebowiei</name>
    <dbReference type="NCBI Taxonomy" id="48269"/>
    <lineage>
        <taxon>Eukaryota</taxon>
        <taxon>Metazoa</taxon>
        <taxon>Spiralia</taxon>
        <taxon>Lophotrochozoa</taxon>
        <taxon>Platyhelminthes</taxon>
        <taxon>Trematoda</taxon>
        <taxon>Digenea</taxon>
        <taxon>Strigeidida</taxon>
        <taxon>Schistosomatoidea</taxon>
        <taxon>Schistosomatidae</taxon>
        <taxon>Schistosoma</taxon>
    </lineage>
</organism>
<dbReference type="AlphaFoldDB" id="A0A3P7ZL69"/>
<evidence type="ECO:0000313" key="2">
    <source>
        <dbReference type="Proteomes" id="UP000277204"/>
    </source>
</evidence>
<accession>A0A3P7ZL69</accession>
<protein>
    <submittedName>
        <fullName evidence="1">Uncharacterized protein</fullName>
    </submittedName>
</protein>
<reference evidence="1 2" key="1">
    <citation type="submission" date="2018-11" db="EMBL/GenBank/DDBJ databases">
        <authorList>
            <consortium name="Pathogen Informatics"/>
        </authorList>
    </citation>
    <scope>NUCLEOTIDE SEQUENCE [LARGE SCALE GENOMIC DNA]</scope>
    <source>
        <strain evidence="1 2">Zambia</strain>
    </source>
</reference>